<comment type="caution">
    <text evidence="1">The sequence shown here is derived from an EMBL/GenBank/DDBJ whole genome shotgun (WGS) entry which is preliminary data.</text>
</comment>
<evidence type="ECO:0000313" key="1">
    <source>
        <dbReference type="EMBL" id="OOK82930.1"/>
    </source>
</evidence>
<gene>
    <name evidence="1" type="ORF">BZL30_0610</name>
</gene>
<proteinExistence type="predicted"/>
<organism evidence="1 2">
    <name type="scientific">Mycobacterium kansasii</name>
    <dbReference type="NCBI Taxonomy" id="1768"/>
    <lineage>
        <taxon>Bacteria</taxon>
        <taxon>Bacillati</taxon>
        <taxon>Actinomycetota</taxon>
        <taxon>Actinomycetes</taxon>
        <taxon>Mycobacteriales</taxon>
        <taxon>Mycobacteriaceae</taxon>
        <taxon>Mycobacterium</taxon>
    </lineage>
</organism>
<reference evidence="1 2" key="1">
    <citation type="submission" date="2017-02" db="EMBL/GenBank/DDBJ databases">
        <title>Complete genome sequences of Mycobacterium kansasii strains isolated from rhesus macaques.</title>
        <authorList>
            <person name="Panda A."/>
            <person name="Nagaraj S."/>
            <person name="Zhao X."/>
            <person name="Tettelin H."/>
            <person name="Detolla L.J."/>
        </authorList>
    </citation>
    <scope>NUCLEOTIDE SEQUENCE [LARGE SCALE GENOMIC DNA]</scope>
    <source>
        <strain evidence="1 2">11-3813</strain>
    </source>
</reference>
<name>A0A1V3XV39_MYCKA</name>
<evidence type="ECO:0000313" key="2">
    <source>
        <dbReference type="Proteomes" id="UP000189229"/>
    </source>
</evidence>
<accession>A0A1V3XV39</accession>
<dbReference type="AlphaFoldDB" id="A0A1V3XV39"/>
<sequence>MAEPSRAARERNALAGDSGAALWRLWPSGLPVSFRADYGLR</sequence>
<dbReference type="EMBL" id="MVBM01000001">
    <property type="protein sequence ID" value="OOK82930.1"/>
    <property type="molecule type" value="Genomic_DNA"/>
</dbReference>
<protein>
    <submittedName>
        <fullName evidence="1">Uncharacterized protein</fullName>
    </submittedName>
</protein>
<dbReference type="Proteomes" id="UP000189229">
    <property type="component" value="Unassembled WGS sequence"/>
</dbReference>